<feature type="domain" description="ERAP1-like C-terminal" evidence="2">
    <location>
        <begin position="58"/>
        <end position="144"/>
    </location>
</feature>
<sequence length="966" mass="103509">MAAKREQFDDPHQLERGRLLYTYGLLESDTAGGVGLHCGSATWPADRCRAGRLAARPGMSRNAWLVNRLWTSRWTATLVRRQDFVTLIGYIGANPNALEILWNWCRLHWDSLLKDFGPEDRRLGAMVPGFARQFNDEFHLAEAEPLRNANARRLLGGRHGHSRSHSRTGEESSARLQLKALRAVLRSRGAVSRQIVSRAAEAAALTGSDEASLAGSNTVWDGVFTSLSPTDTGGVFGSLLFVLLLALGLFLCAESAQPNLHRSKQEMFVWAFVQLEKLAALELRLEASDSELEELAAAYPEKIGSAWKLQPVRLEQRRLPANTGQKQQAVEQQEQQGNRQQEQQQLASNSEAIVKPRLRARGRPGESATAQSLLTTSLVAPTAEWVATRPEEAAARQPQPHGHESLAGGCRRRCCCRSREAADAAEMADGDGGDCGSFGTDATDWGAANFPALTKTHDKLPSRGPAAGGLLRTCLGWQSLPPEQLGGPHAGLINDLPLRLGVAGRHGAAGVAGRPARVLPSLVLLGDALLNDPLRLQHVCLRVRGLQLKFLRTAHCDTRDSHRDSHLHAGDGHNTVARLCLRVAPLGHLDAGVGGGLQLGDVAATGPEDDTNQRFGNLNVPLVDSACGSGCGSRGGNSGSVVFAGPLGKMKAAAPGSPPPPPGVTNWLEKSFEAATAPAAPSFIGGGGGGTCRAESEPCGRLYEFIGEATRGGIGVEGVEISGIWQRIWERYADARMKCGNETIKQCSDLRGHQRLHVEEAVVGQGGHGAHDFIRGRLRVAALTQGGPQGISRDLRELLRRAGGILRGAQAELLRQAAPACWGRRLLRRAGAARQRVGAAGGVRAGHGPGDVRVADVRTTGRLRVLGDLRHDHCRGRPVGLRVARDGDAALRQGLVLRLLRHLHECAAGVHDLLDEGALLADDHPGCAVRHQDLQLEQCGGGRVQTAMMESTVPWMRQTRSVVPGS</sequence>
<proteinExistence type="predicted"/>
<evidence type="ECO:0000313" key="4">
    <source>
        <dbReference type="WBParaSite" id="maker-uti_cns_0000947-snap-gene-0.2-mRNA-1"/>
    </source>
</evidence>
<accession>A0A1I8G669</accession>
<evidence type="ECO:0000256" key="1">
    <source>
        <dbReference type="SAM" id="MobiDB-lite"/>
    </source>
</evidence>
<dbReference type="Gene3D" id="1.25.50.20">
    <property type="match status" value="1"/>
</dbReference>
<organism evidence="3 4">
    <name type="scientific">Macrostomum lignano</name>
    <dbReference type="NCBI Taxonomy" id="282301"/>
    <lineage>
        <taxon>Eukaryota</taxon>
        <taxon>Metazoa</taxon>
        <taxon>Spiralia</taxon>
        <taxon>Lophotrochozoa</taxon>
        <taxon>Platyhelminthes</taxon>
        <taxon>Rhabditophora</taxon>
        <taxon>Macrostomorpha</taxon>
        <taxon>Macrostomida</taxon>
        <taxon>Macrostomidae</taxon>
        <taxon>Macrostomum</taxon>
    </lineage>
</organism>
<reference evidence="4" key="1">
    <citation type="submission" date="2016-11" db="UniProtKB">
        <authorList>
            <consortium name="WormBaseParasite"/>
        </authorList>
    </citation>
    <scope>IDENTIFICATION</scope>
</reference>
<dbReference type="AlphaFoldDB" id="A0A1I8G669"/>
<name>A0A1I8G669_9PLAT</name>
<dbReference type="Pfam" id="PF11838">
    <property type="entry name" value="ERAP1_C"/>
    <property type="match status" value="1"/>
</dbReference>
<dbReference type="Proteomes" id="UP000095280">
    <property type="component" value="Unplaced"/>
</dbReference>
<dbReference type="WBParaSite" id="maker-uti_cns_0000947-snap-gene-0.2-mRNA-1">
    <property type="protein sequence ID" value="maker-uti_cns_0000947-snap-gene-0.2-mRNA-1"/>
    <property type="gene ID" value="maker-uti_cns_0000947-snap-gene-0.2"/>
</dbReference>
<evidence type="ECO:0000313" key="3">
    <source>
        <dbReference type="Proteomes" id="UP000095280"/>
    </source>
</evidence>
<evidence type="ECO:0000259" key="2">
    <source>
        <dbReference type="Pfam" id="PF11838"/>
    </source>
</evidence>
<feature type="region of interest" description="Disordered" evidence="1">
    <location>
        <begin position="320"/>
        <end position="375"/>
    </location>
</feature>
<dbReference type="InterPro" id="IPR024571">
    <property type="entry name" value="ERAP1-like_C_dom"/>
</dbReference>
<keyword evidence="3" id="KW-1185">Reference proteome</keyword>
<protein>
    <submittedName>
        <fullName evidence="4">ERAP1_C domain-containing protein</fullName>
    </submittedName>
</protein>
<feature type="compositionally biased region" description="Low complexity" evidence="1">
    <location>
        <begin position="325"/>
        <end position="345"/>
    </location>
</feature>